<gene>
    <name evidence="2" type="ORF">DRO07_00470</name>
</gene>
<evidence type="ECO:0000313" key="3">
    <source>
        <dbReference type="Proteomes" id="UP000277633"/>
    </source>
</evidence>
<keyword evidence="1" id="KW-0812">Transmembrane</keyword>
<dbReference type="Proteomes" id="UP000277633">
    <property type="component" value="Unassembled WGS sequence"/>
</dbReference>
<keyword evidence="1" id="KW-1133">Transmembrane helix</keyword>
<feature type="transmembrane region" description="Helical" evidence="1">
    <location>
        <begin position="12"/>
        <end position="32"/>
    </location>
</feature>
<comment type="caution">
    <text evidence="2">The sequence shown here is derived from an EMBL/GenBank/DDBJ whole genome shotgun (WGS) entry which is preliminary data.</text>
</comment>
<evidence type="ECO:0000313" key="2">
    <source>
        <dbReference type="EMBL" id="RLG70320.1"/>
    </source>
</evidence>
<dbReference type="AlphaFoldDB" id="A0A497JJZ5"/>
<accession>A0A497JJZ5</accession>
<reference evidence="2 3" key="1">
    <citation type="submission" date="2018-06" db="EMBL/GenBank/DDBJ databases">
        <title>Extensive metabolic versatility and redundancy in microbially diverse, dynamic hydrothermal sediments.</title>
        <authorList>
            <person name="Dombrowski N."/>
            <person name="Teske A."/>
            <person name="Baker B.J."/>
        </authorList>
    </citation>
    <scope>NUCLEOTIDE SEQUENCE [LARGE SCALE GENOMIC DNA]</scope>
    <source>
        <strain evidence="2">B9_G13</strain>
    </source>
</reference>
<proteinExistence type="predicted"/>
<evidence type="ECO:0000256" key="1">
    <source>
        <dbReference type="SAM" id="Phobius"/>
    </source>
</evidence>
<protein>
    <submittedName>
        <fullName evidence="2">Uncharacterized protein</fullName>
    </submittedName>
</protein>
<dbReference type="EMBL" id="QMWO01000009">
    <property type="protein sequence ID" value="RLG70320.1"/>
    <property type="molecule type" value="Genomic_DNA"/>
</dbReference>
<name>A0A497JJZ5_9ARCH</name>
<sequence>MENNSKKQSFWNAARIVMLFLFFIGLVIGALIQHYAIEPVLGQTIKERLDQCELENKELYSSLQQCHQQIGQTAEQS</sequence>
<keyword evidence="1" id="KW-0472">Membrane</keyword>
<organism evidence="2 3">
    <name type="scientific">Candidatus Iainarchaeum sp</name>
    <dbReference type="NCBI Taxonomy" id="3101447"/>
    <lineage>
        <taxon>Archaea</taxon>
        <taxon>Candidatus Iainarchaeota</taxon>
        <taxon>Candidatus Iainarchaeia</taxon>
        <taxon>Candidatus Iainarchaeales</taxon>
        <taxon>Candidatus Iainarchaeaceae</taxon>
        <taxon>Candidatus Iainarchaeum</taxon>
    </lineage>
</organism>